<feature type="domain" description="Rhodanese" evidence="1">
    <location>
        <begin position="17"/>
        <end position="104"/>
    </location>
</feature>
<dbReference type="InterPro" id="IPR001763">
    <property type="entry name" value="Rhodanese-like_dom"/>
</dbReference>
<protein>
    <submittedName>
        <fullName evidence="2">Sulfurtransferase</fullName>
    </submittedName>
</protein>
<evidence type="ECO:0000313" key="2">
    <source>
        <dbReference type="EMBL" id="NLR76637.1"/>
    </source>
</evidence>
<sequence>MHTLTAQQLQHWLADPSRPQPQLIDVREPWEVALCQIPGSVNLPMHEISNRLNEVNDGELVTICHHGMRSYQVALFLENAGLGPVHNLTGGVEAWATQVDPDMARY</sequence>
<dbReference type="Proteomes" id="UP000587991">
    <property type="component" value="Unassembled WGS sequence"/>
</dbReference>
<dbReference type="SUPFAM" id="SSF52821">
    <property type="entry name" value="Rhodanese/Cell cycle control phosphatase"/>
    <property type="match status" value="1"/>
</dbReference>
<dbReference type="EMBL" id="JABAIM010000004">
    <property type="protein sequence ID" value="NLR76637.1"/>
    <property type="molecule type" value="Genomic_DNA"/>
</dbReference>
<reference evidence="2 3" key="1">
    <citation type="submission" date="2020-04" db="EMBL/GenBank/DDBJ databases">
        <title>Draft genome of Leeia sp. IMCC25680.</title>
        <authorList>
            <person name="Song J."/>
            <person name="Cho J.-C."/>
        </authorList>
    </citation>
    <scope>NUCLEOTIDE SEQUENCE [LARGE SCALE GENOMIC DNA]</scope>
    <source>
        <strain evidence="2 3">IMCC25680</strain>
    </source>
</reference>
<dbReference type="PROSITE" id="PS50206">
    <property type="entry name" value="RHODANESE_3"/>
    <property type="match status" value="1"/>
</dbReference>
<dbReference type="InterPro" id="IPR036873">
    <property type="entry name" value="Rhodanese-like_dom_sf"/>
</dbReference>
<dbReference type="PANTHER" id="PTHR43031:SF17">
    <property type="entry name" value="SULFURTRANSFERASE YTWF-RELATED"/>
    <property type="match status" value="1"/>
</dbReference>
<gene>
    <name evidence="2" type="ORF">HF682_15830</name>
</gene>
<accession>A0A847SCQ4</accession>
<name>A0A847SCQ4_9NEIS</name>
<dbReference type="Pfam" id="PF00581">
    <property type="entry name" value="Rhodanese"/>
    <property type="match status" value="1"/>
</dbReference>
<dbReference type="Gene3D" id="3.40.250.10">
    <property type="entry name" value="Rhodanese-like domain"/>
    <property type="match status" value="1"/>
</dbReference>
<evidence type="ECO:0000313" key="3">
    <source>
        <dbReference type="Proteomes" id="UP000587991"/>
    </source>
</evidence>
<dbReference type="RefSeq" id="WP_168878304.1">
    <property type="nucleotide sequence ID" value="NZ_JABAIM010000004.1"/>
</dbReference>
<evidence type="ECO:0000259" key="1">
    <source>
        <dbReference type="PROSITE" id="PS50206"/>
    </source>
</evidence>
<dbReference type="SMART" id="SM00450">
    <property type="entry name" value="RHOD"/>
    <property type="match status" value="1"/>
</dbReference>
<dbReference type="AlphaFoldDB" id="A0A847SCQ4"/>
<keyword evidence="2" id="KW-0808">Transferase</keyword>
<organism evidence="2 3">
    <name type="scientific">Leeia aquatica</name>
    <dbReference type="NCBI Taxonomy" id="2725557"/>
    <lineage>
        <taxon>Bacteria</taxon>
        <taxon>Pseudomonadati</taxon>
        <taxon>Pseudomonadota</taxon>
        <taxon>Betaproteobacteria</taxon>
        <taxon>Neisseriales</taxon>
        <taxon>Leeiaceae</taxon>
        <taxon>Leeia</taxon>
    </lineage>
</organism>
<dbReference type="PANTHER" id="PTHR43031">
    <property type="entry name" value="FAD-DEPENDENT OXIDOREDUCTASE"/>
    <property type="match status" value="1"/>
</dbReference>
<dbReference type="InterPro" id="IPR050229">
    <property type="entry name" value="GlpE_sulfurtransferase"/>
</dbReference>
<keyword evidence="3" id="KW-1185">Reference proteome</keyword>
<proteinExistence type="predicted"/>
<dbReference type="GO" id="GO:0016740">
    <property type="term" value="F:transferase activity"/>
    <property type="evidence" value="ECO:0007669"/>
    <property type="project" value="UniProtKB-KW"/>
</dbReference>
<comment type="caution">
    <text evidence="2">The sequence shown here is derived from an EMBL/GenBank/DDBJ whole genome shotgun (WGS) entry which is preliminary data.</text>
</comment>